<reference evidence="1 2" key="1">
    <citation type="submission" date="2024-06" db="EMBL/GenBank/DDBJ databases">
        <title>A chromosome level genome sequence of Diviner's sage (Salvia divinorum).</title>
        <authorList>
            <person name="Ford S.A."/>
            <person name="Ro D.-K."/>
            <person name="Ness R.W."/>
            <person name="Phillips M.A."/>
        </authorList>
    </citation>
    <scope>NUCLEOTIDE SEQUENCE [LARGE SCALE GENOMIC DNA]</scope>
    <source>
        <strain evidence="1">SAF-2024a</strain>
        <tissue evidence="1">Leaf</tissue>
    </source>
</reference>
<evidence type="ECO:0000313" key="2">
    <source>
        <dbReference type="Proteomes" id="UP001567538"/>
    </source>
</evidence>
<sequence>MWSALPLPLGSISSAPKRRQLVAAGRHQAGMREGGEAEQRLSGSDVLMALNRAAAKKYKEKAIKIDNNASVPAAAMARVNERSSTVKPLRINSQWQHQLEELETRLHQLLPHA</sequence>
<organism evidence="1 2">
    <name type="scientific">Salvia divinorum</name>
    <name type="common">Maria pastora</name>
    <name type="synonym">Diviner's sage</name>
    <dbReference type="NCBI Taxonomy" id="28513"/>
    <lineage>
        <taxon>Eukaryota</taxon>
        <taxon>Viridiplantae</taxon>
        <taxon>Streptophyta</taxon>
        <taxon>Embryophyta</taxon>
        <taxon>Tracheophyta</taxon>
        <taxon>Spermatophyta</taxon>
        <taxon>Magnoliopsida</taxon>
        <taxon>eudicotyledons</taxon>
        <taxon>Gunneridae</taxon>
        <taxon>Pentapetalae</taxon>
        <taxon>asterids</taxon>
        <taxon>lamiids</taxon>
        <taxon>Lamiales</taxon>
        <taxon>Lamiaceae</taxon>
        <taxon>Nepetoideae</taxon>
        <taxon>Mentheae</taxon>
        <taxon>Salviinae</taxon>
        <taxon>Salvia</taxon>
        <taxon>Salvia subgen. Calosphace</taxon>
    </lineage>
</organism>
<dbReference type="PANTHER" id="PTHR37728:SF1">
    <property type="entry name" value="OS06G0132300 PROTEIN"/>
    <property type="match status" value="1"/>
</dbReference>
<dbReference type="EMBL" id="JBEAFC010000011">
    <property type="protein sequence ID" value="KAL1535633.1"/>
    <property type="molecule type" value="Genomic_DNA"/>
</dbReference>
<gene>
    <name evidence="1" type="ORF">AAHA92_28392</name>
</gene>
<accession>A0ABD1FUW7</accession>
<name>A0ABD1FUW7_SALDI</name>
<comment type="caution">
    <text evidence="1">The sequence shown here is derived from an EMBL/GenBank/DDBJ whole genome shotgun (WGS) entry which is preliminary data.</text>
</comment>
<proteinExistence type="predicted"/>
<dbReference type="Proteomes" id="UP001567538">
    <property type="component" value="Unassembled WGS sequence"/>
</dbReference>
<dbReference type="AlphaFoldDB" id="A0ABD1FUW7"/>
<dbReference type="PANTHER" id="PTHR37728">
    <property type="entry name" value="BNAA04G26730D PROTEIN"/>
    <property type="match status" value="1"/>
</dbReference>
<protein>
    <submittedName>
        <fullName evidence="1">Uncharacterized protein</fullName>
    </submittedName>
</protein>
<keyword evidence="2" id="KW-1185">Reference proteome</keyword>
<evidence type="ECO:0000313" key="1">
    <source>
        <dbReference type="EMBL" id="KAL1535633.1"/>
    </source>
</evidence>